<keyword evidence="2" id="KW-1003">Cell membrane</keyword>
<keyword evidence="4 7" id="KW-1133">Transmembrane helix</keyword>
<evidence type="ECO:0000256" key="4">
    <source>
        <dbReference type="ARBA" id="ARBA00022989"/>
    </source>
</evidence>
<protein>
    <recommendedName>
        <fullName evidence="6">Putative O-antigen transporter</fullName>
    </recommendedName>
</protein>
<dbReference type="KEGG" id="cem:LH23_20620"/>
<feature type="transmembrane region" description="Helical" evidence="7">
    <location>
        <begin position="180"/>
        <end position="200"/>
    </location>
</feature>
<proteinExistence type="predicted"/>
<dbReference type="EMBL" id="CP009458">
    <property type="protein sequence ID" value="AIR62967.1"/>
    <property type="molecule type" value="Genomic_DNA"/>
</dbReference>
<feature type="transmembrane region" description="Helical" evidence="7">
    <location>
        <begin position="52"/>
        <end position="74"/>
    </location>
</feature>
<gene>
    <name evidence="8" type="ORF">LH23_20620</name>
</gene>
<keyword evidence="3 7" id="KW-0812">Transmembrane</keyword>
<organism evidence="8 9">
    <name type="scientific">Cedecea neteri</name>
    <dbReference type="NCBI Taxonomy" id="158822"/>
    <lineage>
        <taxon>Bacteria</taxon>
        <taxon>Pseudomonadati</taxon>
        <taxon>Pseudomonadota</taxon>
        <taxon>Gammaproteobacteria</taxon>
        <taxon>Enterobacterales</taxon>
        <taxon>Enterobacteriaceae</taxon>
        <taxon>Cedecea</taxon>
    </lineage>
</organism>
<feature type="transmembrane region" description="Helical" evidence="7">
    <location>
        <begin position="451"/>
        <end position="472"/>
    </location>
</feature>
<evidence type="ECO:0000256" key="3">
    <source>
        <dbReference type="ARBA" id="ARBA00022692"/>
    </source>
</evidence>
<feature type="transmembrane region" description="Helical" evidence="7">
    <location>
        <begin position="158"/>
        <end position="174"/>
    </location>
</feature>
<evidence type="ECO:0000256" key="5">
    <source>
        <dbReference type="ARBA" id="ARBA00023136"/>
    </source>
</evidence>
<dbReference type="Proteomes" id="UP000029516">
    <property type="component" value="Chromosome"/>
</dbReference>
<evidence type="ECO:0000313" key="9">
    <source>
        <dbReference type="Proteomes" id="UP000029516"/>
    </source>
</evidence>
<comment type="subcellular location">
    <subcellularLocation>
        <location evidence="1">Cell membrane</location>
        <topology evidence="1">Multi-pass membrane protein</topology>
    </subcellularLocation>
</comment>
<evidence type="ECO:0000256" key="6">
    <source>
        <dbReference type="ARBA" id="ARBA00049738"/>
    </source>
</evidence>
<feature type="transmembrane region" description="Helical" evidence="7">
    <location>
        <begin position="12"/>
        <end position="32"/>
    </location>
</feature>
<feature type="transmembrane region" description="Helical" evidence="7">
    <location>
        <begin position="221"/>
        <end position="244"/>
    </location>
</feature>
<evidence type="ECO:0000256" key="7">
    <source>
        <dbReference type="SAM" id="Phobius"/>
    </source>
</evidence>
<feature type="transmembrane region" description="Helical" evidence="7">
    <location>
        <begin position="370"/>
        <end position="388"/>
    </location>
</feature>
<evidence type="ECO:0000256" key="2">
    <source>
        <dbReference type="ARBA" id="ARBA00022475"/>
    </source>
</evidence>
<feature type="transmembrane region" description="Helical" evidence="7">
    <location>
        <begin position="425"/>
        <end position="445"/>
    </location>
</feature>
<dbReference type="GO" id="GO:0005886">
    <property type="term" value="C:plasma membrane"/>
    <property type="evidence" value="ECO:0007669"/>
    <property type="project" value="UniProtKB-SubCell"/>
</dbReference>
<feature type="transmembrane region" description="Helical" evidence="7">
    <location>
        <begin position="86"/>
        <end position="112"/>
    </location>
</feature>
<feature type="transmembrane region" description="Helical" evidence="7">
    <location>
        <begin position="124"/>
        <end position="146"/>
    </location>
</feature>
<keyword evidence="5 7" id="KW-0472">Membrane</keyword>
<sequence length="485" mass="54362">MSGFKRLIKNSISNIINGFSNVILGVIISPVLLHNLSKVDFSIWSLTLQVGILFGVLGLGIQVTVGRFISLYLNEPLKQQKVMYQSLIFTLLLGILCFSVILILAQFFFTIFPEVKSTTANAELIFILIGGSFVINNITAPFIGYFTGIERNDITARVNVIFKIILGCVVFMSVDHGLDIIAWGYFIVNGLNQFAFFILYRTQHNKGKINFSYDKKLLKKIIVFFSGLLVWNIAQFFISGIGTFTVGKLSFAELPGFAVLMTLVNAGVGILGAMINPIIQPMLRMNNSGKRQHVELFVDKITLLFAMLVFVGVFIAWFISIHILGVWLGYEQAEKLHILFSLLLASYLIRMVAAPYGLMLVSYGKQLSISYFPVIEGVLNFALSLFFVRHYGAIGIAYSTFISGMLIMFVYALKYRTERETKSNSIFISYLLIPLMIIVCLISLVMTESMVVHRIIYSMQLVCALGFVALIVKQAKSIKTLLNEY</sequence>
<feature type="transmembrane region" description="Helical" evidence="7">
    <location>
        <begin position="394"/>
        <end position="413"/>
    </location>
</feature>
<feature type="transmembrane region" description="Helical" evidence="7">
    <location>
        <begin position="256"/>
        <end position="280"/>
    </location>
</feature>
<dbReference type="InterPro" id="IPR050833">
    <property type="entry name" value="Poly_Biosynth_Transport"/>
</dbReference>
<dbReference type="RefSeq" id="WP_039295137.1">
    <property type="nucleotide sequence ID" value="NZ_CP009458.1"/>
</dbReference>
<accession>A0AAN0VV94</accession>
<feature type="transmembrane region" description="Helical" evidence="7">
    <location>
        <begin position="336"/>
        <end position="358"/>
    </location>
</feature>
<dbReference type="PANTHER" id="PTHR30250">
    <property type="entry name" value="PST FAMILY PREDICTED COLANIC ACID TRANSPORTER"/>
    <property type="match status" value="1"/>
</dbReference>
<reference evidence="8 9" key="1">
    <citation type="submission" date="2014-09" db="EMBL/GenBank/DDBJ databases">
        <authorList>
            <person name="Chan K.-G."/>
        </authorList>
    </citation>
    <scope>NUCLEOTIDE SEQUENCE [LARGE SCALE GENOMIC DNA]</scope>
    <source>
        <strain evidence="8 9">M006</strain>
    </source>
</reference>
<evidence type="ECO:0000313" key="8">
    <source>
        <dbReference type="EMBL" id="AIR62967.1"/>
    </source>
</evidence>
<evidence type="ECO:0000256" key="1">
    <source>
        <dbReference type="ARBA" id="ARBA00004651"/>
    </source>
</evidence>
<feature type="transmembrane region" description="Helical" evidence="7">
    <location>
        <begin position="301"/>
        <end position="330"/>
    </location>
</feature>
<dbReference type="PANTHER" id="PTHR30250:SF11">
    <property type="entry name" value="O-ANTIGEN TRANSPORTER-RELATED"/>
    <property type="match status" value="1"/>
</dbReference>
<name>A0AAN0VV94_9ENTR</name>
<dbReference type="AlphaFoldDB" id="A0AAN0VV94"/>